<evidence type="ECO:0000313" key="3">
    <source>
        <dbReference type="EMBL" id="CAF1521275.1"/>
    </source>
</evidence>
<feature type="non-terminal residue" evidence="3">
    <location>
        <position position="1"/>
    </location>
</feature>
<dbReference type="Gene3D" id="3.40.50.720">
    <property type="entry name" value="NAD(P)-binding Rossmann-like Domain"/>
    <property type="match status" value="1"/>
</dbReference>
<dbReference type="Gene3D" id="1.10.1040.10">
    <property type="entry name" value="N-(1-d-carboxylethyl)-l-norvaline Dehydrogenase, domain 2"/>
    <property type="match status" value="1"/>
</dbReference>
<dbReference type="PANTHER" id="PTHR43580">
    <property type="entry name" value="OXIDOREDUCTASE GLYR1-RELATED"/>
    <property type="match status" value="1"/>
</dbReference>
<proteinExistence type="inferred from homology"/>
<dbReference type="InterPro" id="IPR008927">
    <property type="entry name" value="6-PGluconate_DH-like_C_sf"/>
</dbReference>
<dbReference type="Pfam" id="PF09130">
    <property type="entry name" value="DUF1932"/>
    <property type="match status" value="1"/>
</dbReference>
<reference evidence="3" key="1">
    <citation type="submission" date="2021-02" db="EMBL/GenBank/DDBJ databases">
        <authorList>
            <person name="Nowell W R."/>
        </authorList>
    </citation>
    <scope>NUCLEOTIDE SEQUENCE</scope>
</reference>
<evidence type="ECO:0000259" key="2">
    <source>
        <dbReference type="Pfam" id="PF09130"/>
    </source>
</evidence>
<feature type="domain" description="Phosphogluconate dehydrogenase NAD-binding putative C-terminal" evidence="2">
    <location>
        <begin position="271"/>
        <end position="340"/>
    </location>
</feature>
<comment type="caution">
    <text evidence="3">The sequence shown here is derived from an EMBL/GenBank/DDBJ whole genome shotgun (WGS) entry which is preliminary data.</text>
</comment>
<name>A0A815UV31_ADIRI</name>
<dbReference type="EMBL" id="CAJNOR010004689">
    <property type="protein sequence ID" value="CAF1521275.1"/>
    <property type="molecule type" value="Genomic_DNA"/>
</dbReference>
<dbReference type="AlphaFoldDB" id="A0A815UV31"/>
<dbReference type="InterPro" id="IPR013328">
    <property type="entry name" value="6PGD_dom2"/>
</dbReference>
<evidence type="ECO:0000256" key="1">
    <source>
        <dbReference type="ARBA" id="ARBA00007598"/>
    </source>
</evidence>
<comment type="similarity">
    <text evidence="1">Belongs to the HIBADH-related family. NP60 subfamily.</text>
</comment>
<dbReference type="Proteomes" id="UP000663828">
    <property type="component" value="Unassembled WGS sequence"/>
</dbReference>
<sequence>SLDAIRCYNCLQGCPDPFNKANRRVHRANSSSGWCMKLKTSRKHNLMVIRTSALADICKTDKCKSSFHAEENMAEKSSITVAILSPGDMGHSIGRALLLPSNDSRFRIITNLTGRSKRTQKLSESVGIIDVQTDEELVRQADFIFSILVPSEATALAQRFSPLLSIHQHVIYVDMNAIAPQTVRTISALFPQGNFVDACVIGLPPGSLEHMPTLYLSGTHAQKVADLFQYTNLIKTRIIGNEIGSASAFKMCYASLSKGITAITIQACVTAKSYELEQVFFEELKESMPDIFKKLSRAIPHMAPKAGRWVGEMEEIAKTYENVGLSGKLFQGAAETYRFVAEETPLGKEIIEERKRGENLDDALQILTESLRKNHQGS</sequence>
<dbReference type="InterPro" id="IPR015814">
    <property type="entry name" value="Pgluconate_DH_NAD-bd_C"/>
</dbReference>
<dbReference type="PANTHER" id="PTHR43580:SF2">
    <property type="entry name" value="CYTOKINE-LIKE NUCLEAR FACTOR N-PAC"/>
    <property type="match status" value="1"/>
</dbReference>
<keyword evidence="4" id="KW-1185">Reference proteome</keyword>
<protein>
    <recommendedName>
        <fullName evidence="2">Phosphogluconate dehydrogenase NAD-binding putative C-terminal domain-containing protein</fullName>
    </recommendedName>
</protein>
<gene>
    <name evidence="3" type="ORF">XAT740_LOCUS40815</name>
</gene>
<accession>A0A815UV31</accession>
<dbReference type="SUPFAM" id="SSF48179">
    <property type="entry name" value="6-phosphogluconate dehydrogenase C-terminal domain-like"/>
    <property type="match status" value="1"/>
</dbReference>
<dbReference type="InterPro" id="IPR036291">
    <property type="entry name" value="NAD(P)-bd_dom_sf"/>
</dbReference>
<organism evidence="3 4">
    <name type="scientific">Adineta ricciae</name>
    <name type="common">Rotifer</name>
    <dbReference type="NCBI Taxonomy" id="249248"/>
    <lineage>
        <taxon>Eukaryota</taxon>
        <taxon>Metazoa</taxon>
        <taxon>Spiralia</taxon>
        <taxon>Gnathifera</taxon>
        <taxon>Rotifera</taxon>
        <taxon>Eurotatoria</taxon>
        <taxon>Bdelloidea</taxon>
        <taxon>Adinetida</taxon>
        <taxon>Adinetidae</taxon>
        <taxon>Adineta</taxon>
    </lineage>
</organism>
<dbReference type="InterPro" id="IPR051265">
    <property type="entry name" value="HIBADH-related_NP60_sf"/>
</dbReference>
<evidence type="ECO:0000313" key="4">
    <source>
        <dbReference type="Proteomes" id="UP000663828"/>
    </source>
</evidence>
<dbReference type="SUPFAM" id="SSF51735">
    <property type="entry name" value="NAD(P)-binding Rossmann-fold domains"/>
    <property type="match status" value="1"/>
</dbReference>